<dbReference type="AlphaFoldDB" id="A0A6G8Q3J3"/>
<dbReference type="InterPro" id="IPR014755">
    <property type="entry name" value="Cu-Rt/internalin_Ig-like"/>
</dbReference>
<comment type="subcellular location">
    <subcellularLocation>
        <location evidence="1">Cell envelope</location>
    </subcellularLocation>
</comment>
<evidence type="ECO:0000256" key="1">
    <source>
        <dbReference type="ARBA" id="ARBA00004196"/>
    </source>
</evidence>
<evidence type="ECO:0000259" key="7">
    <source>
        <dbReference type="Pfam" id="PF04234"/>
    </source>
</evidence>
<keyword evidence="6" id="KW-0472">Membrane</keyword>
<dbReference type="GO" id="GO:0006825">
    <property type="term" value="P:copper ion transport"/>
    <property type="evidence" value="ECO:0007669"/>
    <property type="project" value="InterPro"/>
</dbReference>
<dbReference type="InterPro" id="IPR007348">
    <property type="entry name" value="CopC_dom"/>
</dbReference>
<keyword evidence="4" id="KW-0186">Copper</keyword>
<feature type="domain" description="CopC" evidence="7">
    <location>
        <begin position="37"/>
        <end position="132"/>
    </location>
</feature>
<evidence type="ECO:0000256" key="4">
    <source>
        <dbReference type="ARBA" id="ARBA00023008"/>
    </source>
</evidence>
<keyword evidence="3" id="KW-0732">Signal</keyword>
<proteinExistence type="predicted"/>
<evidence type="ECO:0000256" key="6">
    <source>
        <dbReference type="SAM" id="Phobius"/>
    </source>
</evidence>
<evidence type="ECO:0000256" key="5">
    <source>
        <dbReference type="SAM" id="MobiDB-lite"/>
    </source>
</evidence>
<dbReference type="Pfam" id="PF04234">
    <property type="entry name" value="CopC"/>
    <property type="match status" value="1"/>
</dbReference>
<dbReference type="EMBL" id="CP045122">
    <property type="protein sequence ID" value="QIN81018.1"/>
    <property type="molecule type" value="Genomic_DNA"/>
</dbReference>
<dbReference type="GO" id="GO:0030313">
    <property type="term" value="C:cell envelope"/>
    <property type="evidence" value="ECO:0007669"/>
    <property type="project" value="UniProtKB-SubCell"/>
</dbReference>
<evidence type="ECO:0000256" key="2">
    <source>
        <dbReference type="ARBA" id="ARBA00022723"/>
    </source>
</evidence>
<dbReference type="PANTHER" id="PTHR34820">
    <property type="entry name" value="INNER MEMBRANE PROTEIN YEBZ"/>
    <property type="match status" value="1"/>
</dbReference>
<evidence type="ECO:0000313" key="8">
    <source>
        <dbReference type="EMBL" id="QIN81018.1"/>
    </source>
</evidence>
<keyword evidence="9" id="KW-1185">Reference proteome</keyword>
<dbReference type="Proteomes" id="UP000502706">
    <property type="component" value="Plasmid unnamed1"/>
</dbReference>
<organism evidence="8 9">
    <name type="scientific">Rubrobacter marinus</name>
    <dbReference type="NCBI Taxonomy" id="2653852"/>
    <lineage>
        <taxon>Bacteria</taxon>
        <taxon>Bacillati</taxon>
        <taxon>Actinomycetota</taxon>
        <taxon>Rubrobacteria</taxon>
        <taxon>Rubrobacterales</taxon>
        <taxon>Rubrobacteraceae</taxon>
        <taxon>Rubrobacter</taxon>
    </lineage>
</organism>
<keyword evidence="6" id="KW-1133">Transmembrane helix</keyword>
<keyword evidence="6" id="KW-0812">Transmembrane</keyword>
<dbReference type="GO" id="GO:0046688">
    <property type="term" value="P:response to copper ion"/>
    <property type="evidence" value="ECO:0007669"/>
    <property type="project" value="InterPro"/>
</dbReference>
<evidence type="ECO:0000313" key="9">
    <source>
        <dbReference type="Proteomes" id="UP000502706"/>
    </source>
</evidence>
<keyword evidence="8" id="KW-0614">Plasmid</keyword>
<dbReference type="GO" id="GO:0005507">
    <property type="term" value="F:copper ion binding"/>
    <property type="evidence" value="ECO:0007669"/>
    <property type="project" value="InterPro"/>
</dbReference>
<name>A0A6G8Q3J3_9ACTN</name>
<dbReference type="InterPro" id="IPR014756">
    <property type="entry name" value="Ig_E-set"/>
</dbReference>
<dbReference type="Gene3D" id="2.60.40.1220">
    <property type="match status" value="1"/>
</dbReference>
<sequence length="192" mass="19912">MARGDGGTWRVVARRAATVLAASAVWVVLWSSPVLAHAGIVERLPEEGAALENPPDRVRLLFNEPVEAAFNPLEVYGPGGERVDEDNARVDPENPDAVVVDLREGLPGGTYEVRYRISSTDGHPVDGSYEFRASAAAEDRSAAAAGEGAAEEPAAPAAPDEDGFGTGGTIATVGGIGLVLAVVLGFVLLRRG</sequence>
<dbReference type="GO" id="GO:0042597">
    <property type="term" value="C:periplasmic space"/>
    <property type="evidence" value="ECO:0007669"/>
    <property type="project" value="InterPro"/>
</dbReference>
<dbReference type="GO" id="GO:0005886">
    <property type="term" value="C:plasma membrane"/>
    <property type="evidence" value="ECO:0007669"/>
    <property type="project" value="TreeGrafter"/>
</dbReference>
<reference evidence="8 9" key="1">
    <citation type="submission" date="2019-10" db="EMBL/GenBank/DDBJ databases">
        <title>Rubrobacter sp nov SCSIO 52915 isolated from a deep-sea sediment in the South China Sea.</title>
        <authorList>
            <person name="Chen R.W."/>
        </authorList>
    </citation>
    <scope>NUCLEOTIDE SEQUENCE [LARGE SCALE GENOMIC DNA]</scope>
    <source>
        <strain evidence="8 9">SCSIO 52915</strain>
        <plasmid evidence="8 9">unnamed1</plasmid>
    </source>
</reference>
<dbReference type="SUPFAM" id="SSF81296">
    <property type="entry name" value="E set domains"/>
    <property type="match status" value="1"/>
</dbReference>
<gene>
    <name evidence="8" type="ORF">GBA65_21475</name>
</gene>
<accession>A0A6G8Q3J3</accession>
<feature type="region of interest" description="Disordered" evidence="5">
    <location>
        <begin position="140"/>
        <end position="163"/>
    </location>
</feature>
<protein>
    <recommendedName>
        <fullName evidence="7">CopC domain-containing protein</fullName>
    </recommendedName>
</protein>
<feature type="compositionally biased region" description="Low complexity" evidence="5">
    <location>
        <begin position="140"/>
        <end position="158"/>
    </location>
</feature>
<keyword evidence="2" id="KW-0479">Metal-binding</keyword>
<dbReference type="PANTHER" id="PTHR34820:SF4">
    <property type="entry name" value="INNER MEMBRANE PROTEIN YEBZ"/>
    <property type="match status" value="1"/>
</dbReference>
<dbReference type="InterPro" id="IPR032694">
    <property type="entry name" value="CopC/D"/>
</dbReference>
<geneLocation type="plasmid" evidence="8 9">
    <name>unnamed1</name>
</geneLocation>
<evidence type="ECO:0000256" key="3">
    <source>
        <dbReference type="ARBA" id="ARBA00022729"/>
    </source>
</evidence>
<dbReference type="KEGG" id="rmar:GBA65_21475"/>
<feature type="transmembrane region" description="Helical" evidence="6">
    <location>
        <begin position="169"/>
        <end position="189"/>
    </location>
</feature>